<gene>
    <name evidence="1" type="ORF">L6452_26358</name>
</gene>
<accession>A0ACB9ABW4</accession>
<comment type="caution">
    <text evidence="1">The sequence shown here is derived from an EMBL/GenBank/DDBJ whole genome shotgun (WGS) entry which is preliminary data.</text>
</comment>
<sequence length="74" mass="8087">MKAEEECIYNGEFDQSMVDGGSGGGGGDGEETATTSCHLVMEVMAWKEEYRSKGFDVGFILWQGRVSKVEESRG</sequence>
<protein>
    <submittedName>
        <fullName evidence="1">Uncharacterized protein</fullName>
    </submittedName>
</protein>
<dbReference type="EMBL" id="CM042054">
    <property type="protein sequence ID" value="KAI3707729.1"/>
    <property type="molecule type" value="Genomic_DNA"/>
</dbReference>
<organism evidence="1 2">
    <name type="scientific">Arctium lappa</name>
    <name type="common">Greater burdock</name>
    <name type="synonym">Lappa major</name>
    <dbReference type="NCBI Taxonomy" id="4217"/>
    <lineage>
        <taxon>Eukaryota</taxon>
        <taxon>Viridiplantae</taxon>
        <taxon>Streptophyta</taxon>
        <taxon>Embryophyta</taxon>
        <taxon>Tracheophyta</taxon>
        <taxon>Spermatophyta</taxon>
        <taxon>Magnoliopsida</taxon>
        <taxon>eudicotyledons</taxon>
        <taxon>Gunneridae</taxon>
        <taxon>Pentapetalae</taxon>
        <taxon>asterids</taxon>
        <taxon>campanulids</taxon>
        <taxon>Asterales</taxon>
        <taxon>Asteraceae</taxon>
        <taxon>Carduoideae</taxon>
        <taxon>Cardueae</taxon>
        <taxon>Arctiinae</taxon>
        <taxon>Arctium</taxon>
    </lineage>
</organism>
<reference evidence="1 2" key="2">
    <citation type="journal article" date="2022" name="Mol. Ecol. Resour.">
        <title>The genomes of chicory, endive, great burdock and yacon provide insights into Asteraceae paleo-polyploidization history and plant inulin production.</title>
        <authorList>
            <person name="Fan W."/>
            <person name="Wang S."/>
            <person name="Wang H."/>
            <person name="Wang A."/>
            <person name="Jiang F."/>
            <person name="Liu H."/>
            <person name="Zhao H."/>
            <person name="Xu D."/>
            <person name="Zhang Y."/>
        </authorList>
    </citation>
    <scope>NUCLEOTIDE SEQUENCE [LARGE SCALE GENOMIC DNA]</scope>
    <source>
        <strain evidence="2">cv. Niubang</strain>
    </source>
</reference>
<proteinExistence type="predicted"/>
<evidence type="ECO:0000313" key="2">
    <source>
        <dbReference type="Proteomes" id="UP001055879"/>
    </source>
</evidence>
<evidence type="ECO:0000313" key="1">
    <source>
        <dbReference type="EMBL" id="KAI3707729.1"/>
    </source>
</evidence>
<reference evidence="2" key="1">
    <citation type="journal article" date="2022" name="Mol. Ecol. Resour.">
        <title>The genomes of chicory, endive, great burdock and yacon provide insights into Asteraceae palaeo-polyploidization history and plant inulin production.</title>
        <authorList>
            <person name="Fan W."/>
            <person name="Wang S."/>
            <person name="Wang H."/>
            <person name="Wang A."/>
            <person name="Jiang F."/>
            <person name="Liu H."/>
            <person name="Zhao H."/>
            <person name="Xu D."/>
            <person name="Zhang Y."/>
        </authorList>
    </citation>
    <scope>NUCLEOTIDE SEQUENCE [LARGE SCALE GENOMIC DNA]</scope>
    <source>
        <strain evidence="2">cv. Niubang</strain>
    </source>
</reference>
<name>A0ACB9ABW4_ARCLA</name>
<keyword evidence="2" id="KW-1185">Reference proteome</keyword>
<dbReference type="Proteomes" id="UP001055879">
    <property type="component" value="Linkage Group LG08"/>
</dbReference>